<evidence type="ECO:0000313" key="2">
    <source>
        <dbReference type="EMBL" id="EEQ93011.1"/>
    </source>
</evidence>
<dbReference type="Proteomes" id="UP000004386">
    <property type="component" value="Unassembled WGS sequence"/>
</dbReference>
<gene>
    <name evidence="2" type="ORF">OINT_2000140</name>
</gene>
<name>C4WLM9_9HYPH</name>
<evidence type="ECO:0008006" key="4">
    <source>
        <dbReference type="Google" id="ProtNLM"/>
    </source>
</evidence>
<comment type="caution">
    <text evidence="2">The sequence shown here is derived from an EMBL/GenBank/DDBJ whole genome shotgun (WGS) entry which is preliminary data.</text>
</comment>
<dbReference type="EMBL" id="ACQA01000002">
    <property type="protein sequence ID" value="EEQ93011.1"/>
    <property type="molecule type" value="Genomic_DNA"/>
</dbReference>
<evidence type="ECO:0000256" key="1">
    <source>
        <dbReference type="SAM" id="SignalP"/>
    </source>
</evidence>
<feature type="signal peptide" evidence="1">
    <location>
        <begin position="1"/>
        <end position="17"/>
    </location>
</feature>
<dbReference type="PROSITE" id="PS51257">
    <property type="entry name" value="PROKAR_LIPOPROTEIN"/>
    <property type="match status" value="1"/>
</dbReference>
<dbReference type="AlphaFoldDB" id="C4WLM9"/>
<protein>
    <recommendedName>
        <fullName evidence="4">Lipoprotein</fullName>
    </recommendedName>
</protein>
<feature type="chain" id="PRO_5002945461" description="Lipoprotein" evidence="1">
    <location>
        <begin position="18"/>
        <end position="35"/>
    </location>
</feature>
<keyword evidence="1" id="KW-0732">Signal</keyword>
<evidence type="ECO:0000313" key="3">
    <source>
        <dbReference type="Proteomes" id="UP000004386"/>
    </source>
</evidence>
<organism evidence="2 3">
    <name type="scientific">Brucella intermedia LMG 3301</name>
    <dbReference type="NCBI Taxonomy" id="641118"/>
    <lineage>
        <taxon>Bacteria</taxon>
        <taxon>Pseudomonadati</taxon>
        <taxon>Pseudomonadota</taxon>
        <taxon>Alphaproteobacteria</taxon>
        <taxon>Hyphomicrobiales</taxon>
        <taxon>Brucellaceae</taxon>
        <taxon>Brucella/Ochrobactrum group</taxon>
        <taxon>Brucella</taxon>
    </lineage>
</organism>
<reference evidence="2 3" key="1">
    <citation type="submission" date="2009-05" db="EMBL/GenBank/DDBJ databases">
        <authorList>
            <person name="Setubal J.C."/>
            <person name="Boyle S."/>
            <person name="Crasta O.R."/>
            <person name="Gillespie J.J."/>
            <person name="Kenyon R.W."/>
            <person name="Lu J."/>
            <person name="Mane S."/>
            <person name="Nagrani S."/>
            <person name="Shallom J.M."/>
            <person name="Shallom S."/>
            <person name="Shukla M."/>
            <person name="Snyder E.E."/>
            <person name="Sobral B.W."/>
            <person name="Wattam A.R."/>
            <person name="Will R."/>
            <person name="Williams K."/>
            <person name="Yoo H."/>
            <person name="Munk C."/>
            <person name="Tapia R."/>
            <person name="Green L."/>
            <person name="Rogers Y."/>
            <person name="Detter J.C."/>
            <person name="Bruce D."/>
            <person name="Brettin T.S."/>
            <person name="Tsolis R."/>
        </authorList>
    </citation>
    <scope>NUCLEOTIDE SEQUENCE [LARGE SCALE GENOMIC DNA]</scope>
    <source>
        <strain evidence="2 3">LMG 3301</strain>
    </source>
</reference>
<accession>C4WLM9</accession>
<sequence>MKTFSTTMCLILVLAVAGGCANRACNEWPGTCIIQ</sequence>
<proteinExistence type="predicted"/>
<dbReference type="HOGENOM" id="CLU_3366143_0_0_5"/>